<organism evidence="2 3">
    <name type="scientific">Trema orientale</name>
    <name type="common">Charcoal tree</name>
    <name type="synonym">Celtis orientalis</name>
    <dbReference type="NCBI Taxonomy" id="63057"/>
    <lineage>
        <taxon>Eukaryota</taxon>
        <taxon>Viridiplantae</taxon>
        <taxon>Streptophyta</taxon>
        <taxon>Embryophyta</taxon>
        <taxon>Tracheophyta</taxon>
        <taxon>Spermatophyta</taxon>
        <taxon>Magnoliopsida</taxon>
        <taxon>eudicotyledons</taxon>
        <taxon>Gunneridae</taxon>
        <taxon>Pentapetalae</taxon>
        <taxon>rosids</taxon>
        <taxon>fabids</taxon>
        <taxon>Rosales</taxon>
        <taxon>Cannabaceae</taxon>
        <taxon>Trema</taxon>
    </lineage>
</organism>
<feature type="compositionally biased region" description="Basic and acidic residues" evidence="1">
    <location>
        <begin position="1"/>
        <end position="16"/>
    </location>
</feature>
<dbReference type="Proteomes" id="UP000237000">
    <property type="component" value="Unassembled WGS sequence"/>
</dbReference>
<protein>
    <submittedName>
        <fullName evidence="2">Uncharacterized protein</fullName>
    </submittedName>
</protein>
<evidence type="ECO:0000256" key="1">
    <source>
        <dbReference type="SAM" id="MobiDB-lite"/>
    </source>
</evidence>
<sequence length="97" mass="10441">MGGLGKDTERGRDMGTNRRMGVKGKEKIELMRSTGQGPTNEKSCLCVSLASKAISIMAEALVSALIDQLVSIAFQGLDEEVRLVKDVDEDVKAAEDQ</sequence>
<evidence type="ECO:0000313" key="2">
    <source>
        <dbReference type="EMBL" id="PON69174.1"/>
    </source>
</evidence>
<accession>A0A2P5D7B6</accession>
<dbReference type="OrthoDB" id="10519430at2759"/>
<evidence type="ECO:0000313" key="3">
    <source>
        <dbReference type="Proteomes" id="UP000237000"/>
    </source>
</evidence>
<gene>
    <name evidence="2" type="ORF">TorRG33x02_260010</name>
</gene>
<dbReference type="AlphaFoldDB" id="A0A2P5D7B6"/>
<comment type="caution">
    <text evidence="2">The sequence shown here is derived from an EMBL/GenBank/DDBJ whole genome shotgun (WGS) entry which is preliminary data.</text>
</comment>
<dbReference type="EMBL" id="JXTC01000290">
    <property type="protein sequence ID" value="PON69174.1"/>
    <property type="molecule type" value="Genomic_DNA"/>
</dbReference>
<feature type="region of interest" description="Disordered" evidence="1">
    <location>
        <begin position="1"/>
        <end position="26"/>
    </location>
</feature>
<dbReference type="InParanoid" id="A0A2P5D7B6"/>
<name>A0A2P5D7B6_TREOI</name>
<reference evidence="3" key="1">
    <citation type="submission" date="2016-06" db="EMBL/GenBank/DDBJ databases">
        <title>Parallel loss of symbiosis genes in relatives of nitrogen-fixing non-legume Parasponia.</title>
        <authorList>
            <person name="Van Velzen R."/>
            <person name="Holmer R."/>
            <person name="Bu F."/>
            <person name="Rutten L."/>
            <person name="Van Zeijl A."/>
            <person name="Liu W."/>
            <person name="Santuari L."/>
            <person name="Cao Q."/>
            <person name="Sharma T."/>
            <person name="Shen D."/>
            <person name="Roswanjaya Y."/>
            <person name="Wardhani T."/>
            <person name="Kalhor M.S."/>
            <person name="Jansen J."/>
            <person name="Van den Hoogen J."/>
            <person name="Gungor B."/>
            <person name="Hartog M."/>
            <person name="Hontelez J."/>
            <person name="Verver J."/>
            <person name="Yang W.-C."/>
            <person name="Schijlen E."/>
            <person name="Repin R."/>
            <person name="Schilthuizen M."/>
            <person name="Schranz E."/>
            <person name="Heidstra R."/>
            <person name="Miyata K."/>
            <person name="Fedorova E."/>
            <person name="Kohlen W."/>
            <person name="Bisseling T."/>
            <person name="Smit S."/>
            <person name="Geurts R."/>
        </authorList>
    </citation>
    <scope>NUCLEOTIDE SEQUENCE [LARGE SCALE GENOMIC DNA]</scope>
    <source>
        <strain evidence="3">cv. RG33-2</strain>
    </source>
</reference>
<proteinExistence type="predicted"/>
<keyword evidence="3" id="KW-1185">Reference proteome</keyword>